<dbReference type="Pfam" id="PF00550">
    <property type="entry name" value="PP-binding"/>
    <property type="match status" value="1"/>
</dbReference>
<dbReference type="InterPro" id="IPR036736">
    <property type="entry name" value="ACP-like_sf"/>
</dbReference>
<dbReference type="InterPro" id="IPR001242">
    <property type="entry name" value="Condensation_dom"/>
</dbReference>
<dbReference type="PANTHER" id="PTHR45527">
    <property type="entry name" value="NONRIBOSOMAL PEPTIDE SYNTHETASE"/>
    <property type="match status" value="1"/>
</dbReference>
<dbReference type="Gene3D" id="3.30.559.10">
    <property type="entry name" value="Chloramphenicol acetyltransferase-like domain"/>
    <property type="match status" value="1"/>
</dbReference>
<dbReference type="Gene3D" id="3.30.559.30">
    <property type="entry name" value="Nonribosomal peptide synthetase, condensation domain"/>
    <property type="match status" value="1"/>
</dbReference>
<feature type="domain" description="Carrier" evidence="5">
    <location>
        <begin position="1"/>
        <end position="56"/>
    </location>
</feature>
<dbReference type="Gene3D" id="1.10.1200.10">
    <property type="entry name" value="ACP-like"/>
    <property type="match status" value="1"/>
</dbReference>
<dbReference type="Pfam" id="PF00668">
    <property type="entry name" value="Condensation"/>
    <property type="match status" value="1"/>
</dbReference>
<evidence type="ECO:0000259" key="5">
    <source>
        <dbReference type="PROSITE" id="PS50075"/>
    </source>
</evidence>
<dbReference type="FunFam" id="3.40.50.12780:FF:000012">
    <property type="entry name" value="Non-ribosomal peptide synthetase"/>
    <property type="match status" value="1"/>
</dbReference>
<name>A0A369UW71_9ACTN</name>
<gene>
    <name evidence="6" type="ORF">DVZ84_38430</name>
</gene>
<dbReference type="InterPro" id="IPR009081">
    <property type="entry name" value="PP-bd_ACP"/>
</dbReference>
<dbReference type="GO" id="GO:0008610">
    <property type="term" value="P:lipid biosynthetic process"/>
    <property type="evidence" value="ECO:0007669"/>
    <property type="project" value="UniProtKB-ARBA"/>
</dbReference>
<dbReference type="InterPro" id="IPR025110">
    <property type="entry name" value="AMP-bd_C"/>
</dbReference>
<feature type="non-terminal residue" evidence="6">
    <location>
        <position position="1"/>
    </location>
</feature>
<dbReference type="GO" id="GO:0043041">
    <property type="term" value="P:amino acid activation for nonribosomal peptide biosynthetic process"/>
    <property type="evidence" value="ECO:0007669"/>
    <property type="project" value="TreeGrafter"/>
</dbReference>
<feature type="region of interest" description="Disordered" evidence="4">
    <location>
        <begin position="1028"/>
        <end position="1052"/>
    </location>
</feature>
<dbReference type="Gene3D" id="2.30.38.10">
    <property type="entry name" value="Luciferase, Domain 3"/>
    <property type="match status" value="1"/>
</dbReference>
<keyword evidence="2" id="KW-0596">Phosphopantetheine</keyword>
<reference evidence="6 7" key="1">
    <citation type="submission" date="2018-07" db="EMBL/GenBank/DDBJ databases">
        <title>Genome guided investigation of antibiotics producing actinomycetales strain isolated from a Macau mangrove ecosystem.</title>
        <authorList>
            <person name="Hu D."/>
        </authorList>
    </citation>
    <scope>NUCLEOTIDE SEQUENCE [LARGE SCALE GENOMIC DNA]</scope>
    <source>
        <strain evidence="6 7">2297</strain>
    </source>
</reference>
<dbReference type="SUPFAM" id="SSF52777">
    <property type="entry name" value="CoA-dependent acyltransferases"/>
    <property type="match status" value="2"/>
</dbReference>
<dbReference type="Gene3D" id="3.40.50.980">
    <property type="match status" value="2"/>
</dbReference>
<dbReference type="Gene3D" id="3.30.300.30">
    <property type="match status" value="1"/>
</dbReference>
<proteinExistence type="predicted"/>
<organism evidence="6 7">
    <name type="scientific">Streptomyces parvulus</name>
    <dbReference type="NCBI Taxonomy" id="146923"/>
    <lineage>
        <taxon>Bacteria</taxon>
        <taxon>Bacillati</taxon>
        <taxon>Actinomycetota</taxon>
        <taxon>Actinomycetes</taxon>
        <taxon>Kitasatosporales</taxon>
        <taxon>Streptomycetaceae</taxon>
        <taxon>Streptomyces</taxon>
    </lineage>
</organism>
<dbReference type="AlphaFoldDB" id="A0A369UW71"/>
<dbReference type="InterPro" id="IPR023213">
    <property type="entry name" value="CAT-like_dom_sf"/>
</dbReference>
<dbReference type="CDD" id="cd12116">
    <property type="entry name" value="A_NRPS_Ta1_like"/>
    <property type="match status" value="1"/>
</dbReference>
<feature type="compositionally biased region" description="Basic and acidic residues" evidence="4">
    <location>
        <begin position="1147"/>
        <end position="1162"/>
    </location>
</feature>
<dbReference type="GO" id="GO:0005829">
    <property type="term" value="C:cytosol"/>
    <property type="evidence" value="ECO:0007669"/>
    <property type="project" value="TreeGrafter"/>
</dbReference>
<dbReference type="PROSITE" id="PS00012">
    <property type="entry name" value="PHOSPHOPANTETHEINE"/>
    <property type="match status" value="1"/>
</dbReference>
<dbReference type="FunFam" id="3.40.50.980:FF:000001">
    <property type="entry name" value="Non-ribosomal peptide synthetase"/>
    <property type="match status" value="1"/>
</dbReference>
<dbReference type="InterPro" id="IPR010071">
    <property type="entry name" value="AA_adenyl_dom"/>
</dbReference>
<dbReference type="InterPro" id="IPR045851">
    <property type="entry name" value="AMP-bd_C_sf"/>
</dbReference>
<dbReference type="FunFam" id="2.30.38.10:FF:000001">
    <property type="entry name" value="Non-ribosomal peptide synthetase PvdI"/>
    <property type="match status" value="1"/>
</dbReference>
<dbReference type="Pfam" id="PF00501">
    <property type="entry name" value="AMP-binding"/>
    <property type="match status" value="1"/>
</dbReference>
<dbReference type="GO" id="GO:0003824">
    <property type="term" value="F:catalytic activity"/>
    <property type="evidence" value="ECO:0007669"/>
    <property type="project" value="InterPro"/>
</dbReference>
<evidence type="ECO:0000313" key="7">
    <source>
        <dbReference type="Proteomes" id="UP000253742"/>
    </source>
</evidence>
<dbReference type="InterPro" id="IPR020845">
    <property type="entry name" value="AMP-binding_CS"/>
</dbReference>
<evidence type="ECO:0000256" key="1">
    <source>
        <dbReference type="ARBA" id="ARBA00001957"/>
    </source>
</evidence>
<evidence type="ECO:0000256" key="2">
    <source>
        <dbReference type="ARBA" id="ARBA00022450"/>
    </source>
</evidence>
<comment type="caution">
    <text evidence="6">The sequence shown here is derived from an EMBL/GenBank/DDBJ whole genome shotgun (WGS) entry which is preliminary data.</text>
</comment>
<dbReference type="GO" id="GO:0044550">
    <property type="term" value="P:secondary metabolite biosynthetic process"/>
    <property type="evidence" value="ECO:0007669"/>
    <property type="project" value="UniProtKB-ARBA"/>
</dbReference>
<feature type="compositionally biased region" description="Low complexity" evidence="4">
    <location>
        <begin position="1255"/>
        <end position="1267"/>
    </location>
</feature>
<dbReference type="Pfam" id="PF13193">
    <property type="entry name" value="AMP-binding_C"/>
    <property type="match status" value="1"/>
</dbReference>
<keyword evidence="3" id="KW-0597">Phosphoprotein</keyword>
<dbReference type="PROSITE" id="PS50075">
    <property type="entry name" value="CARRIER"/>
    <property type="match status" value="1"/>
</dbReference>
<feature type="compositionally biased region" description="Basic residues" evidence="4">
    <location>
        <begin position="1079"/>
        <end position="1090"/>
    </location>
</feature>
<dbReference type="GO" id="GO:0031177">
    <property type="term" value="F:phosphopantetheine binding"/>
    <property type="evidence" value="ECO:0007669"/>
    <property type="project" value="TreeGrafter"/>
</dbReference>
<dbReference type="SUPFAM" id="SSF47336">
    <property type="entry name" value="ACP-like"/>
    <property type="match status" value="1"/>
</dbReference>
<dbReference type="NCBIfam" id="TIGR01733">
    <property type="entry name" value="AA-adenyl-dom"/>
    <property type="match status" value="1"/>
</dbReference>
<dbReference type="OrthoDB" id="2472181at2"/>
<evidence type="ECO:0000256" key="4">
    <source>
        <dbReference type="SAM" id="MobiDB-lite"/>
    </source>
</evidence>
<dbReference type="PANTHER" id="PTHR45527:SF1">
    <property type="entry name" value="FATTY ACID SYNTHASE"/>
    <property type="match status" value="1"/>
</dbReference>
<dbReference type="PROSITE" id="PS00455">
    <property type="entry name" value="AMP_BINDING"/>
    <property type="match status" value="1"/>
</dbReference>
<feature type="region of interest" description="Disordered" evidence="4">
    <location>
        <begin position="1069"/>
        <end position="1267"/>
    </location>
</feature>
<dbReference type="EMBL" id="QQBH01000074">
    <property type="protein sequence ID" value="RDD83840.1"/>
    <property type="molecule type" value="Genomic_DNA"/>
</dbReference>
<dbReference type="FunFam" id="3.30.300.30:FF:000010">
    <property type="entry name" value="Enterobactin synthetase component F"/>
    <property type="match status" value="1"/>
</dbReference>
<protein>
    <submittedName>
        <fullName evidence="6">Amino acid adenylation domain-containing protein</fullName>
    </submittedName>
</protein>
<dbReference type="FunFam" id="3.30.559.10:FF:000012">
    <property type="entry name" value="Non-ribosomal peptide synthetase"/>
    <property type="match status" value="1"/>
</dbReference>
<feature type="compositionally biased region" description="Low complexity" evidence="4">
    <location>
        <begin position="1127"/>
        <end position="1144"/>
    </location>
</feature>
<sequence>DTVTIDDDFFHLGGHSLLATKLVSRIRTAIGAELPIRQLFETPTVAALSAVLGEGTAASRRAVTAVDPRPTRIPLSYAQQRLWFLNRFEGPSATYNIPVALRLTGALDQEALRQALADVVTRHESLRTVFAEDEAGAHQIVREPADARPDLHVVETAPEEVEERLRDAARRGFDLSAGSGELPFRVTLFEVGDDEHVLLLLLHHIVSDAWSRAPLARDLTAAYAARVQGTAAPEWAPLPVQYADYSLWQREVLGSEDDPDSEISRQLAYWTRTLTGLPDQLELPYDRPRPAVATYRGDRIPFDIPADLYDGVTALARETQASPFMVLQAALAALLTRLGAGDDIPIGTPVAGRTDEALDDLIGVFINTLVLRTDTSGRPSALTLIERVRNQTLEAYAHQDLPFERLVEAVNPERSLARHPLFQVLLAFNNTDTAAVEDAVAKLPGLSVSRATADTGVGKFDLSLAFAEQAGSGTGLQGVLEFSKDVFDRQTVETLGLRYLRLLRAMVDAPQKPVDEAELLDEAESRTLLSEWNDTAGEVPERSMVELFEERAVSDPDAEAVAAGEHSLSYRELNDRADRLARILAAQGAGAERFVAVALPRSTDLIVTLLAVWKTGAAYLPLDTEYPAERLAYMLDDANPVLLLTTSDLTSVLPASTQVPQVLLDEPGLQEELSAPTGTGPLRVMHDPNASAYVIYTSGSTGRPKGVVVPHGPLVNFLTAMRQQFPLGNGDRLLAVTTVGFDIAGLELFLPLLTGATIVIAERDTVRDPAALTTLIRTAGVSVMQATPSLWRAILNEDPTVLTPLHILVGGEALPADLATALTHHATTVTNLYGPTETTIWSTLWPATPHTAHHPHIGHPITNTQIYILDHTLQPVPTGTPGELYIAGHGVARGYHNRPDLTAQRFTANPHTTNGTRMYRTGDLARWTTDGNLEYLARVDDQIKLRGFRIELGEIETALTTHPHITQAAVLVREDHPGDPRLTAYLTTTTPHPTPTTELRQHLATHLPDYMLPSHFITLDTFPLTPNGKLDRRALPTPDYATHTADGRAPRTPREELLCTLFAHRRRLLRPGRPLPARHQTRQPHPHRPGRGTGHQAAVRGADGGAAGRCAGLLGRRPRPAGRRAEAGPGTALPRPAAAVVPPASGRAERRVQRADLARPDGRAGPGGAAAGARGRRRPAREPADGRRRGQFGHRPSGRTGPGADSGAALRGAPRLGHGGRRTDAAGRRIRLRPRLRDPPARHPVRGRGGGVHGPQGPAAAHPPHSQ</sequence>
<comment type="cofactor">
    <cofactor evidence="1">
        <name>pantetheine 4'-phosphate</name>
        <dbReference type="ChEBI" id="CHEBI:47942"/>
    </cofactor>
</comment>
<dbReference type="SUPFAM" id="SSF56801">
    <property type="entry name" value="Acetyl-CoA synthetase-like"/>
    <property type="match status" value="1"/>
</dbReference>
<evidence type="ECO:0000256" key="3">
    <source>
        <dbReference type="ARBA" id="ARBA00022553"/>
    </source>
</evidence>
<dbReference type="CDD" id="cd19540">
    <property type="entry name" value="LCL_NRPS-like"/>
    <property type="match status" value="1"/>
</dbReference>
<dbReference type="InterPro" id="IPR000873">
    <property type="entry name" value="AMP-dep_synth/lig_dom"/>
</dbReference>
<evidence type="ECO:0000313" key="6">
    <source>
        <dbReference type="EMBL" id="RDD83840.1"/>
    </source>
</evidence>
<dbReference type="InterPro" id="IPR006162">
    <property type="entry name" value="Ppantetheine_attach_site"/>
</dbReference>
<accession>A0A369UW71</accession>
<dbReference type="Proteomes" id="UP000253742">
    <property type="component" value="Unassembled WGS sequence"/>
</dbReference>